<dbReference type="AlphaFoldDB" id="A0A7R9PKZ8"/>
<protein>
    <recommendedName>
        <fullName evidence="2">Chitin-binding type-2 domain-containing protein</fullName>
    </recommendedName>
</protein>
<dbReference type="GO" id="GO:0008061">
    <property type="term" value="F:chitin binding"/>
    <property type="evidence" value="ECO:0007669"/>
    <property type="project" value="InterPro"/>
</dbReference>
<evidence type="ECO:0000256" key="1">
    <source>
        <dbReference type="SAM" id="MobiDB-lite"/>
    </source>
</evidence>
<organism evidence="3">
    <name type="scientific">Timema genevievae</name>
    <name type="common">Walking stick</name>
    <dbReference type="NCBI Taxonomy" id="629358"/>
    <lineage>
        <taxon>Eukaryota</taxon>
        <taxon>Metazoa</taxon>
        <taxon>Ecdysozoa</taxon>
        <taxon>Arthropoda</taxon>
        <taxon>Hexapoda</taxon>
        <taxon>Insecta</taxon>
        <taxon>Pterygota</taxon>
        <taxon>Neoptera</taxon>
        <taxon>Polyneoptera</taxon>
        <taxon>Phasmatodea</taxon>
        <taxon>Timematodea</taxon>
        <taxon>Timematoidea</taxon>
        <taxon>Timematidae</taxon>
        <taxon>Timema</taxon>
    </lineage>
</organism>
<dbReference type="InterPro" id="IPR036508">
    <property type="entry name" value="Chitin-bd_dom_sf"/>
</dbReference>
<dbReference type="PANTHER" id="PTHR22933">
    <property type="entry name" value="FI18007P1-RELATED"/>
    <property type="match status" value="1"/>
</dbReference>
<dbReference type="SUPFAM" id="SSF57625">
    <property type="entry name" value="Invertebrate chitin-binding proteins"/>
    <property type="match status" value="1"/>
</dbReference>
<dbReference type="EMBL" id="OE840542">
    <property type="protein sequence ID" value="CAD7591082.1"/>
    <property type="molecule type" value="Genomic_DNA"/>
</dbReference>
<dbReference type="Gene3D" id="2.170.140.10">
    <property type="entry name" value="Chitin binding domain"/>
    <property type="match status" value="1"/>
</dbReference>
<gene>
    <name evidence="3" type="ORF">TGEB3V08_LOCUS4446</name>
</gene>
<name>A0A7R9PKZ8_TIMGE</name>
<dbReference type="PROSITE" id="PS50940">
    <property type="entry name" value="CHIT_BIND_II"/>
    <property type="match status" value="1"/>
</dbReference>
<dbReference type="InterPro" id="IPR052976">
    <property type="entry name" value="Scoloptoxin-like"/>
</dbReference>
<feature type="domain" description="Chitin-binding type-2" evidence="2">
    <location>
        <begin position="248"/>
        <end position="306"/>
    </location>
</feature>
<evidence type="ECO:0000313" key="3">
    <source>
        <dbReference type="EMBL" id="CAD7591082.1"/>
    </source>
</evidence>
<sequence>MVFSKIFTKPVLRLFNTELKLRYAHAQLSRANLSLAFCVYRPLELTIDSYALTSTRTAHYPSPRPPDGGTSSRKKYMGQHKENDPGSHGAGTSVSERPYPPCWTSSGRWAPACLPAVSRFHRGRVAVGGEAFSRHGHPHPRGDSPTPAVRLCWIRMGVRCVILPRTPGTDQAVVCVAMDIYQGVPATQMFVKEVRESRKFENRWFNASNMLIFGTIAIRAQRRRILDFPNKYPRAPSTVKWRTHFGAKFSCHGRPAGYYADIPTACQSYHMCDTTGRQFTYQCPNMTLFQQRMMICNHWYMVDCSQSEQSYDANLLIGQRDKPFVGSHEHNHTPGQ</sequence>
<dbReference type="Pfam" id="PF01607">
    <property type="entry name" value="CBM_14"/>
    <property type="match status" value="1"/>
</dbReference>
<dbReference type="InterPro" id="IPR002557">
    <property type="entry name" value="Chitin-bd_dom"/>
</dbReference>
<dbReference type="PANTHER" id="PTHR22933:SF44">
    <property type="entry name" value="RE15157P"/>
    <property type="match status" value="1"/>
</dbReference>
<proteinExistence type="predicted"/>
<reference evidence="3" key="1">
    <citation type="submission" date="2020-11" db="EMBL/GenBank/DDBJ databases">
        <authorList>
            <person name="Tran Van P."/>
        </authorList>
    </citation>
    <scope>NUCLEOTIDE SEQUENCE</scope>
</reference>
<dbReference type="GO" id="GO:0005576">
    <property type="term" value="C:extracellular region"/>
    <property type="evidence" value="ECO:0007669"/>
    <property type="project" value="InterPro"/>
</dbReference>
<feature type="region of interest" description="Disordered" evidence="1">
    <location>
        <begin position="56"/>
        <end position="97"/>
    </location>
</feature>
<evidence type="ECO:0000259" key="2">
    <source>
        <dbReference type="PROSITE" id="PS50940"/>
    </source>
</evidence>
<accession>A0A7R9PKZ8</accession>